<evidence type="ECO:0000313" key="6">
    <source>
        <dbReference type="EMBL" id="CAI2368762.1"/>
    </source>
</evidence>
<evidence type="ECO:0000313" key="7">
    <source>
        <dbReference type="Proteomes" id="UP001295684"/>
    </source>
</evidence>
<evidence type="ECO:0000256" key="2">
    <source>
        <dbReference type="ARBA" id="ARBA00022670"/>
    </source>
</evidence>
<proteinExistence type="inferred from homology"/>
<dbReference type="Proteomes" id="UP001295684">
    <property type="component" value="Unassembled WGS sequence"/>
</dbReference>
<keyword evidence="5" id="KW-0325">Glycoprotein</keyword>
<keyword evidence="3" id="KW-0732">Signal</keyword>
<gene>
    <name evidence="6" type="ORF">ECRASSUSDP1_LOCUS10058</name>
</gene>
<organism evidence="6 7">
    <name type="scientific">Euplotes crassus</name>
    <dbReference type="NCBI Taxonomy" id="5936"/>
    <lineage>
        <taxon>Eukaryota</taxon>
        <taxon>Sar</taxon>
        <taxon>Alveolata</taxon>
        <taxon>Ciliophora</taxon>
        <taxon>Intramacronucleata</taxon>
        <taxon>Spirotrichea</taxon>
        <taxon>Hypotrichia</taxon>
        <taxon>Euplotida</taxon>
        <taxon>Euplotidae</taxon>
        <taxon>Moneuplotes</taxon>
    </lineage>
</organism>
<comment type="caution">
    <text evidence="6">The sequence shown here is derived from an EMBL/GenBank/DDBJ whole genome shotgun (WGS) entry which is preliminary data.</text>
</comment>
<keyword evidence="7" id="KW-1185">Reference proteome</keyword>
<dbReference type="PANTHER" id="PTHR11010:SF11">
    <property type="entry name" value="THYMUS-SPECIFIC SERINE PROTEASE"/>
    <property type="match status" value="1"/>
</dbReference>
<reference evidence="6" key="1">
    <citation type="submission" date="2023-07" db="EMBL/GenBank/DDBJ databases">
        <authorList>
            <consortium name="AG Swart"/>
            <person name="Singh M."/>
            <person name="Singh A."/>
            <person name="Seah K."/>
            <person name="Emmerich C."/>
        </authorList>
    </citation>
    <scope>NUCLEOTIDE SEQUENCE</scope>
    <source>
        <strain evidence="6">DP1</strain>
    </source>
</reference>
<dbReference type="InterPro" id="IPR042269">
    <property type="entry name" value="Ser_carbopepase_S28_SKS"/>
</dbReference>
<dbReference type="PANTHER" id="PTHR11010">
    <property type="entry name" value="PROTEASE S28 PRO-X CARBOXYPEPTIDASE-RELATED"/>
    <property type="match status" value="1"/>
</dbReference>
<sequence>MFVCLLSQALSTKIGFKDGFQLEGTGFVQSEFTNLIDHFDPTDERTYTQRFWYNADAFDFKNGPIFLYICGEYVCGVNEERQFPVKVAQEFNGLFLYLEHRYYGESQPFSDDLETKDLVYLSAKHALADLAVFLTTLNDKIVEENGGQKRKIIVVGGSYPGALSAWFRAKYPHIAEASWASSAVVQAVEDMHMYDYQVYNTTMRSSSSCTQVIQDTTKFFDNLVDEGDRTTLDEIKSYFNAEHYSDADFAISFASSFAGKVQYGGSPDMCHFLETLINSSVFDQFKAIAKDDELYGHFLKAPRLNAASTGRAWHYQYCTEYGYFQTPHDDSPMRSKLLKRPYWDEGCQESFGKDILTQAKATNVHFGSDFVRGSNTFFTNGGEDPWQWVGVTEVYEELNQKSRLIQCEGCAHCVELYNEEEDDADTLKQVRIEIKEWLRDIIYG</sequence>
<dbReference type="EMBL" id="CAMPGE010009904">
    <property type="protein sequence ID" value="CAI2368762.1"/>
    <property type="molecule type" value="Genomic_DNA"/>
</dbReference>
<dbReference type="Gene3D" id="1.20.120.980">
    <property type="entry name" value="Serine carboxypeptidase S28, SKS domain"/>
    <property type="match status" value="1"/>
</dbReference>
<comment type="similarity">
    <text evidence="1">Belongs to the peptidase S28 family.</text>
</comment>
<evidence type="ECO:0000256" key="1">
    <source>
        <dbReference type="ARBA" id="ARBA00011079"/>
    </source>
</evidence>
<dbReference type="AlphaFoldDB" id="A0AAD1UHJ4"/>
<keyword evidence="4" id="KW-0378">Hydrolase</keyword>
<dbReference type="GO" id="GO:0070008">
    <property type="term" value="F:serine-type exopeptidase activity"/>
    <property type="evidence" value="ECO:0007669"/>
    <property type="project" value="InterPro"/>
</dbReference>
<name>A0AAD1UHJ4_EUPCR</name>
<dbReference type="Gene3D" id="3.40.50.1820">
    <property type="entry name" value="alpha/beta hydrolase"/>
    <property type="match status" value="1"/>
</dbReference>
<protein>
    <submittedName>
        <fullName evidence="6">Uncharacterized protein</fullName>
    </submittedName>
</protein>
<dbReference type="SUPFAM" id="SSF53474">
    <property type="entry name" value="alpha/beta-Hydrolases"/>
    <property type="match status" value="1"/>
</dbReference>
<dbReference type="InterPro" id="IPR029058">
    <property type="entry name" value="AB_hydrolase_fold"/>
</dbReference>
<dbReference type="InterPro" id="IPR008758">
    <property type="entry name" value="Peptidase_S28"/>
</dbReference>
<accession>A0AAD1UHJ4</accession>
<evidence type="ECO:0000256" key="5">
    <source>
        <dbReference type="ARBA" id="ARBA00023180"/>
    </source>
</evidence>
<dbReference type="Pfam" id="PF05577">
    <property type="entry name" value="Peptidase_S28"/>
    <property type="match status" value="1"/>
</dbReference>
<dbReference type="GO" id="GO:0006508">
    <property type="term" value="P:proteolysis"/>
    <property type="evidence" value="ECO:0007669"/>
    <property type="project" value="UniProtKB-KW"/>
</dbReference>
<keyword evidence="2" id="KW-0645">Protease</keyword>
<evidence type="ECO:0000256" key="4">
    <source>
        <dbReference type="ARBA" id="ARBA00022801"/>
    </source>
</evidence>
<dbReference type="GO" id="GO:0008239">
    <property type="term" value="F:dipeptidyl-peptidase activity"/>
    <property type="evidence" value="ECO:0007669"/>
    <property type="project" value="TreeGrafter"/>
</dbReference>
<evidence type="ECO:0000256" key="3">
    <source>
        <dbReference type="ARBA" id="ARBA00022729"/>
    </source>
</evidence>